<organism evidence="2 3">
    <name type="scientific">Sporothrix epigloea</name>
    <dbReference type="NCBI Taxonomy" id="1892477"/>
    <lineage>
        <taxon>Eukaryota</taxon>
        <taxon>Fungi</taxon>
        <taxon>Dikarya</taxon>
        <taxon>Ascomycota</taxon>
        <taxon>Pezizomycotina</taxon>
        <taxon>Sordariomycetes</taxon>
        <taxon>Sordariomycetidae</taxon>
        <taxon>Ophiostomatales</taxon>
        <taxon>Ophiostomataceae</taxon>
        <taxon>Sporothrix</taxon>
    </lineage>
</organism>
<dbReference type="Pfam" id="PF00300">
    <property type="entry name" value="His_Phos_1"/>
    <property type="match status" value="1"/>
</dbReference>
<evidence type="ECO:0000313" key="3">
    <source>
        <dbReference type="Proteomes" id="UP001642502"/>
    </source>
</evidence>
<protein>
    <submittedName>
        <fullName evidence="2">Phosphoglycerate mutase pmu1</fullName>
    </submittedName>
</protein>
<dbReference type="SUPFAM" id="SSF53254">
    <property type="entry name" value="Phosphoglycerate mutase-like"/>
    <property type="match status" value="1"/>
</dbReference>
<reference evidence="2 3" key="1">
    <citation type="submission" date="2024-01" db="EMBL/GenBank/DDBJ databases">
        <authorList>
            <person name="Allen C."/>
            <person name="Tagirdzhanova G."/>
        </authorList>
    </citation>
    <scope>NUCLEOTIDE SEQUENCE [LARGE SCALE GENOMIC DNA]</scope>
    <source>
        <strain evidence="2 3">CBS 119000</strain>
    </source>
</reference>
<comment type="caution">
    <text evidence="2">The sequence shown here is derived from an EMBL/GenBank/DDBJ whole genome shotgun (WGS) entry which is preliminary data.</text>
</comment>
<evidence type="ECO:0000256" key="1">
    <source>
        <dbReference type="SAM" id="MobiDB-lite"/>
    </source>
</evidence>
<feature type="region of interest" description="Disordered" evidence="1">
    <location>
        <begin position="315"/>
        <end position="339"/>
    </location>
</feature>
<dbReference type="PANTHER" id="PTHR48100">
    <property type="entry name" value="BROAD-SPECIFICITY PHOSPHATASE YOR283W-RELATED"/>
    <property type="match status" value="1"/>
</dbReference>
<dbReference type="SMART" id="SM00855">
    <property type="entry name" value="PGAM"/>
    <property type="match status" value="1"/>
</dbReference>
<name>A0ABP0DM85_9PEZI</name>
<dbReference type="InterPro" id="IPR029033">
    <property type="entry name" value="His_PPase_superfam"/>
</dbReference>
<dbReference type="PANTHER" id="PTHR48100:SF32">
    <property type="entry name" value="ANCHORED PROTEIN, PUTATIVE (AFU_ORTHOLOGUE AFUA_1G10590)-RELATED"/>
    <property type="match status" value="1"/>
</dbReference>
<dbReference type="CDD" id="cd07067">
    <property type="entry name" value="HP_PGM_like"/>
    <property type="match status" value="1"/>
</dbReference>
<dbReference type="InterPro" id="IPR050275">
    <property type="entry name" value="PGM_Phosphatase"/>
</dbReference>
<proteinExistence type="predicted"/>
<dbReference type="Proteomes" id="UP001642502">
    <property type="component" value="Unassembled WGS sequence"/>
</dbReference>
<accession>A0ABP0DM85</accession>
<keyword evidence="3" id="KW-1185">Reference proteome</keyword>
<dbReference type="EMBL" id="CAWUON010000031">
    <property type="protein sequence ID" value="CAK7267901.1"/>
    <property type="molecule type" value="Genomic_DNA"/>
</dbReference>
<sequence length="364" mass="39514">MGRDSATPSGAAPEHGAQHKYSYTTITGVFLQSEASTIADGFDYAATNFGLISRSYPSDRADDSASTQWQRFARHVSALQDDARQAQTDTSCVTYKVLLMGRHGEGDHNVAEAFYGTPAWNCYWGQQDGNGTVVWADARLTPTGEAQAQKAHRFWAGQLADQKQPAPERYYTSPLTRCLQTASITFGGLALPLPHPFVPTVKEFLREDVSTHTCDRRSSRSALHAGFPTVLFEDGFAETDPLWTGTTAESPAATDARSRALLDNVFATDDATWISFTSHSGEITSLLRVLGHRAFPLSTGQIIPVLVRAERFTESNRDGRLPSSTAWHEADTCDAPPVTSERTKGCVCEPTAPVASAHVGQAQT</sequence>
<evidence type="ECO:0000313" key="2">
    <source>
        <dbReference type="EMBL" id="CAK7267901.1"/>
    </source>
</evidence>
<gene>
    <name evidence="2" type="primary">PMU1</name>
    <name evidence="2" type="ORF">SEPCBS119000_002786</name>
</gene>
<dbReference type="InterPro" id="IPR013078">
    <property type="entry name" value="His_Pase_superF_clade-1"/>
</dbReference>
<dbReference type="Gene3D" id="3.40.50.1240">
    <property type="entry name" value="Phosphoglycerate mutase-like"/>
    <property type="match status" value="1"/>
</dbReference>